<dbReference type="SUPFAM" id="SSF52540">
    <property type="entry name" value="P-loop containing nucleoside triphosphate hydrolases"/>
    <property type="match status" value="2"/>
</dbReference>
<accession>A0A1I4SNF9</accession>
<evidence type="ECO:0000256" key="7">
    <source>
        <dbReference type="ARBA" id="ARBA00022967"/>
    </source>
</evidence>
<gene>
    <name evidence="10" type="ORF">SAMN05660836_01071</name>
</gene>
<keyword evidence="6 10" id="KW-0067">ATP-binding</keyword>
<dbReference type="GO" id="GO:0016887">
    <property type="term" value="F:ATP hydrolysis activity"/>
    <property type="evidence" value="ECO:0007669"/>
    <property type="project" value="InterPro"/>
</dbReference>
<dbReference type="NCBIfam" id="NF010167">
    <property type="entry name" value="PRK13648.1"/>
    <property type="match status" value="2"/>
</dbReference>
<feature type="domain" description="ABC transporter" evidence="9">
    <location>
        <begin position="266"/>
        <end position="495"/>
    </location>
</feature>
<evidence type="ECO:0000256" key="2">
    <source>
        <dbReference type="ARBA" id="ARBA00005417"/>
    </source>
</evidence>
<evidence type="ECO:0000256" key="1">
    <source>
        <dbReference type="ARBA" id="ARBA00004236"/>
    </source>
</evidence>
<evidence type="ECO:0000256" key="8">
    <source>
        <dbReference type="ARBA" id="ARBA00023136"/>
    </source>
</evidence>
<evidence type="ECO:0000256" key="3">
    <source>
        <dbReference type="ARBA" id="ARBA00022448"/>
    </source>
</evidence>
<dbReference type="InterPro" id="IPR050095">
    <property type="entry name" value="ECF_ABC_transporter_ATP-bd"/>
</dbReference>
<dbReference type="SMART" id="SM00382">
    <property type="entry name" value="AAA"/>
    <property type="match status" value="2"/>
</dbReference>
<dbReference type="OrthoDB" id="9782163at2"/>
<evidence type="ECO:0000313" key="10">
    <source>
        <dbReference type="EMBL" id="SFM66006.1"/>
    </source>
</evidence>
<organism evidence="10 11">
    <name type="scientific">Thermodesulforhabdus norvegica</name>
    <dbReference type="NCBI Taxonomy" id="39841"/>
    <lineage>
        <taxon>Bacteria</taxon>
        <taxon>Pseudomonadati</taxon>
        <taxon>Thermodesulfobacteriota</taxon>
        <taxon>Syntrophobacteria</taxon>
        <taxon>Syntrophobacterales</taxon>
        <taxon>Thermodesulforhabdaceae</taxon>
        <taxon>Thermodesulforhabdus</taxon>
    </lineage>
</organism>
<keyword evidence="3" id="KW-0813">Transport</keyword>
<dbReference type="FunFam" id="3.40.50.300:FF:000224">
    <property type="entry name" value="Energy-coupling factor transporter ATP-binding protein EcfA"/>
    <property type="match status" value="1"/>
</dbReference>
<dbReference type="InterPro" id="IPR015856">
    <property type="entry name" value="ABC_transpr_CbiO/EcfA_su"/>
</dbReference>
<dbReference type="RefSeq" id="WP_093394032.1">
    <property type="nucleotide sequence ID" value="NZ_FOUU01000002.1"/>
</dbReference>
<keyword evidence="4" id="KW-1003">Cell membrane</keyword>
<evidence type="ECO:0000256" key="5">
    <source>
        <dbReference type="ARBA" id="ARBA00022741"/>
    </source>
</evidence>
<dbReference type="InterPro" id="IPR003439">
    <property type="entry name" value="ABC_transporter-like_ATP-bd"/>
</dbReference>
<keyword evidence="8" id="KW-0472">Membrane</keyword>
<comment type="similarity">
    <text evidence="2">Belongs to the ABC transporter superfamily.</text>
</comment>
<sequence>MHDVAYRVTVKGYRKIVELEKVGYIYPGGLRALSNISLSVYEGDRIALVGHNGSGKTTLGKVLAGIYAPTEGKCWKDDSVVCGMVFQDPDDQLFCTSVKDDIAFGLLTEGISPDVAGDRVLETAELFGISNLLDREPHNLSYGQRKLVALASVLVMNPSIVILDEPTAGLDPEYEEKALEILDGYKGTLICISHDLFFLYHLCNRAVVLKQGKIHHDYSMGDLVSHRASLKEHGLDFTYRFYCCGTDFPVKTKTGEKGSEANESLISLRNVGYRYRDGTVALHGISLDVKKGERIGLIGANGAGKSTLALILSGVLKPCGEYFFEGRPVTDKVRGELWKRVGMVFQDPMDQLFCPSCREEVAFGPENMELDGEEVDNRVRWAMNCVNLAGYDDRVPHRLSGGEQRRLVLASVLSMRPEVLILDEPTNNLDPESESELIKILDSLESTLIIISHDLCFLSFLCDRAVVMHRGHIVMDLPFQDFMKHEVESLRLSHYHHHGYRQKCCRTIRELFYSDWIG</sequence>
<dbReference type="PANTHER" id="PTHR43553">
    <property type="entry name" value="HEAVY METAL TRANSPORTER"/>
    <property type="match status" value="1"/>
</dbReference>
<dbReference type="Proteomes" id="UP000199611">
    <property type="component" value="Unassembled WGS sequence"/>
</dbReference>
<dbReference type="InterPro" id="IPR017871">
    <property type="entry name" value="ABC_transporter-like_CS"/>
</dbReference>
<dbReference type="GO" id="GO:0043190">
    <property type="term" value="C:ATP-binding cassette (ABC) transporter complex"/>
    <property type="evidence" value="ECO:0007669"/>
    <property type="project" value="TreeGrafter"/>
</dbReference>
<dbReference type="Gene3D" id="3.40.50.300">
    <property type="entry name" value="P-loop containing nucleotide triphosphate hydrolases"/>
    <property type="match status" value="2"/>
</dbReference>
<evidence type="ECO:0000256" key="4">
    <source>
        <dbReference type="ARBA" id="ARBA00022475"/>
    </source>
</evidence>
<evidence type="ECO:0000313" key="11">
    <source>
        <dbReference type="Proteomes" id="UP000199611"/>
    </source>
</evidence>
<keyword evidence="11" id="KW-1185">Reference proteome</keyword>
<dbReference type="EMBL" id="FOUU01000002">
    <property type="protein sequence ID" value="SFM66006.1"/>
    <property type="molecule type" value="Genomic_DNA"/>
</dbReference>
<dbReference type="PROSITE" id="PS50893">
    <property type="entry name" value="ABC_TRANSPORTER_2"/>
    <property type="match status" value="2"/>
</dbReference>
<proteinExistence type="inferred from homology"/>
<protein>
    <submittedName>
        <fullName evidence="10">Energy-coupling factor transport system ATP-binding protein</fullName>
    </submittedName>
</protein>
<dbReference type="CDD" id="cd03225">
    <property type="entry name" value="ABC_cobalt_CbiO_domain1"/>
    <property type="match status" value="2"/>
</dbReference>
<dbReference type="AlphaFoldDB" id="A0A1I4SNF9"/>
<dbReference type="STRING" id="39841.SAMN05660836_01071"/>
<dbReference type="GO" id="GO:0042626">
    <property type="term" value="F:ATPase-coupled transmembrane transporter activity"/>
    <property type="evidence" value="ECO:0007669"/>
    <property type="project" value="TreeGrafter"/>
</dbReference>
<dbReference type="InterPro" id="IPR027417">
    <property type="entry name" value="P-loop_NTPase"/>
</dbReference>
<dbReference type="Pfam" id="PF00005">
    <property type="entry name" value="ABC_tran"/>
    <property type="match status" value="2"/>
</dbReference>
<dbReference type="PANTHER" id="PTHR43553:SF24">
    <property type="entry name" value="ENERGY-COUPLING FACTOR TRANSPORTER ATP-BINDING PROTEIN ECFA1"/>
    <property type="match status" value="1"/>
</dbReference>
<comment type="subcellular location">
    <subcellularLocation>
        <location evidence="1">Cell membrane</location>
    </subcellularLocation>
</comment>
<keyword evidence="7" id="KW-1278">Translocase</keyword>
<evidence type="ECO:0000259" key="9">
    <source>
        <dbReference type="PROSITE" id="PS50893"/>
    </source>
</evidence>
<keyword evidence="5" id="KW-0547">Nucleotide-binding</keyword>
<dbReference type="InterPro" id="IPR003593">
    <property type="entry name" value="AAA+_ATPase"/>
</dbReference>
<evidence type="ECO:0000256" key="6">
    <source>
        <dbReference type="ARBA" id="ARBA00022840"/>
    </source>
</evidence>
<name>A0A1I4SNF9_9BACT</name>
<reference evidence="10 11" key="1">
    <citation type="submission" date="2016-10" db="EMBL/GenBank/DDBJ databases">
        <authorList>
            <person name="de Groot N.N."/>
        </authorList>
    </citation>
    <scope>NUCLEOTIDE SEQUENCE [LARGE SCALE GENOMIC DNA]</scope>
    <source>
        <strain evidence="10 11">DSM 9990</strain>
    </source>
</reference>
<dbReference type="PROSITE" id="PS00211">
    <property type="entry name" value="ABC_TRANSPORTER_1"/>
    <property type="match status" value="2"/>
</dbReference>
<feature type="domain" description="ABC transporter" evidence="9">
    <location>
        <begin position="17"/>
        <end position="236"/>
    </location>
</feature>
<dbReference type="GO" id="GO:0005524">
    <property type="term" value="F:ATP binding"/>
    <property type="evidence" value="ECO:0007669"/>
    <property type="project" value="UniProtKB-KW"/>
</dbReference>